<comment type="similarity">
    <text evidence="1 7">Belongs to the Lgt family.</text>
</comment>
<evidence type="ECO:0000256" key="7">
    <source>
        <dbReference type="HAMAP-Rule" id="MF_01147"/>
    </source>
</evidence>
<keyword evidence="8" id="KW-0449">Lipoprotein</keyword>
<feature type="transmembrane region" description="Helical" evidence="7">
    <location>
        <begin position="228"/>
        <end position="256"/>
    </location>
</feature>
<evidence type="ECO:0000256" key="5">
    <source>
        <dbReference type="ARBA" id="ARBA00022989"/>
    </source>
</evidence>
<accession>A0A1H2H0E8</accession>
<dbReference type="PANTHER" id="PTHR30589">
    <property type="entry name" value="PROLIPOPROTEIN DIACYLGLYCERYL TRANSFERASE"/>
    <property type="match status" value="1"/>
</dbReference>
<evidence type="ECO:0000256" key="4">
    <source>
        <dbReference type="ARBA" id="ARBA00022692"/>
    </source>
</evidence>
<dbReference type="OrthoDB" id="871140at2"/>
<dbReference type="HAMAP" id="MF_01147">
    <property type="entry name" value="Lgt"/>
    <property type="match status" value="1"/>
</dbReference>
<dbReference type="EMBL" id="LT629787">
    <property type="protein sequence ID" value="SDU25306.1"/>
    <property type="molecule type" value="Genomic_DNA"/>
</dbReference>
<dbReference type="PROSITE" id="PS01311">
    <property type="entry name" value="LGT"/>
    <property type="match status" value="1"/>
</dbReference>
<keyword evidence="5 7" id="KW-1133">Transmembrane helix</keyword>
<feature type="transmembrane region" description="Helical" evidence="7">
    <location>
        <begin position="95"/>
        <end position="112"/>
    </location>
</feature>
<dbReference type="STRING" id="1434072.SAMN05216210_2683"/>
<sequence length="263" mass="29632">MNYPAIDPVALSLGPIQIYWYGLMYLVGIGGAWWLASLRLHRLDPQWNQDKLSDLVFWVALGVIAGGRLGYVLFYDLASYFNDPGLILQIWRGGMSFHGGLIGVLLAVWWFARRNGKPFFQLMDFVAPLVPIGLGAGRIGNFINAELWGRASDVPWAMVFPTDPLQLARHPSQLYQFALEGVALFVILWLYSSKPRPMMAVSGLFAVFYGIFRFLVEFVREPDAHIGYLAFGWLTMGQVLSLPMILLGAIMMLVAYQREGHKQ</sequence>
<evidence type="ECO:0000256" key="3">
    <source>
        <dbReference type="ARBA" id="ARBA00022679"/>
    </source>
</evidence>
<feature type="transmembrane region" description="Helical" evidence="7">
    <location>
        <begin position="174"/>
        <end position="191"/>
    </location>
</feature>
<keyword evidence="6 7" id="KW-0472">Membrane</keyword>
<comment type="catalytic activity">
    <reaction evidence="7">
        <text>L-cysteinyl-[prolipoprotein] + a 1,2-diacyl-sn-glycero-3-phospho-(1'-sn-glycerol) = an S-1,2-diacyl-sn-glyceryl-L-cysteinyl-[prolipoprotein] + sn-glycerol 1-phosphate + H(+)</text>
        <dbReference type="Rhea" id="RHEA:56712"/>
        <dbReference type="Rhea" id="RHEA-COMP:14679"/>
        <dbReference type="Rhea" id="RHEA-COMP:14680"/>
        <dbReference type="ChEBI" id="CHEBI:15378"/>
        <dbReference type="ChEBI" id="CHEBI:29950"/>
        <dbReference type="ChEBI" id="CHEBI:57685"/>
        <dbReference type="ChEBI" id="CHEBI:64716"/>
        <dbReference type="ChEBI" id="CHEBI:140658"/>
        <dbReference type="EC" id="2.5.1.145"/>
    </reaction>
</comment>
<evidence type="ECO:0000313" key="8">
    <source>
        <dbReference type="EMBL" id="SDU25306.1"/>
    </source>
</evidence>
<feature type="transmembrane region" description="Helical" evidence="7">
    <location>
        <begin position="55"/>
        <end position="75"/>
    </location>
</feature>
<evidence type="ECO:0000313" key="9">
    <source>
        <dbReference type="Proteomes" id="UP000243924"/>
    </source>
</evidence>
<comment type="pathway">
    <text evidence="7">Protein modification; lipoprotein biosynthesis (diacylglyceryl transfer).</text>
</comment>
<dbReference type="GO" id="GO:0042158">
    <property type="term" value="P:lipoprotein biosynthetic process"/>
    <property type="evidence" value="ECO:0007669"/>
    <property type="project" value="UniProtKB-UniRule"/>
</dbReference>
<dbReference type="GO" id="GO:0005886">
    <property type="term" value="C:plasma membrane"/>
    <property type="evidence" value="ECO:0007669"/>
    <property type="project" value="UniProtKB-SubCell"/>
</dbReference>
<proteinExistence type="inferred from homology"/>
<keyword evidence="3 7" id="KW-0808">Transferase</keyword>
<dbReference type="AlphaFoldDB" id="A0A1H2H0E8"/>
<dbReference type="GO" id="GO:0008961">
    <property type="term" value="F:phosphatidylglycerol-prolipoprotein diacylglyceryl transferase activity"/>
    <property type="evidence" value="ECO:0007669"/>
    <property type="project" value="UniProtKB-UniRule"/>
</dbReference>
<feature type="binding site" evidence="7">
    <location>
        <position position="138"/>
    </location>
    <ligand>
        <name>a 1,2-diacyl-sn-glycero-3-phospho-(1'-sn-glycerol)</name>
        <dbReference type="ChEBI" id="CHEBI:64716"/>
    </ligand>
</feature>
<evidence type="ECO:0000256" key="6">
    <source>
        <dbReference type="ARBA" id="ARBA00023136"/>
    </source>
</evidence>
<evidence type="ECO:0000256" key="2">
    <source>
        <dbReference type="ARBA" id="ARBA00022475"/>
    </source>
</evidence>
<comment type="subcellular location">
    <subcellularLocation>
        <location evidence="7">Cell membrane</location>
        <topology evidence="7">Multi-pass membrane protein</topology>
    </subcellularLocation>
</comment>
<dbReference type="Pfam" id="PF01790">
    <property type="entry name" value="LGT"/>
    <property type="match status" value="1"/>
</dbReference>
<feature type="transmembrane region" description="Helical" evidence="7">
    <location>
        <begin position="18"/>
        <end position="35"/>
    </location>
</feature>
<keyword evidence="4 7" id="KW-0812">Transmembrane</keyword>
<dbReference type="Proteomes" id="UP000243924">
    <property type="component" value="Chromosome I"/>
</dbReference>
<evidence type="ECO:0000256" key="1">
    <source>
        <dbReference type="ARBA" id="ARBA00007150"/>
    </source>
</evidence>
<feature type="transmembrane region" description="Helical" evidence="7">
    <location>
        <begin position="119"/>
        <end position="139"/>
    </location>
</feature>
<dbReference type="UniPathway" id="UPA00664"/>
<dbReference type="InterPro" id="IPR001640">
    <property type="entry name" value="Lgt"/>
</dbReference>
<gene>
    <name evidence="7" type="primary">lgt</name>
    <name evidence="8" type="ORF">SAMN05216210_2683</name>
</gene>
<organism evidence="8 9">
    <name type="scientific">Halopseudomonas salegens</name>
    <dbReference type="NCBI Taxonomy" id="1434072"/>
    <lineage>
        <taxon>Bacteria</taxon>
        <taxon>Pseudomonadati</taxon>
        <taxon>Pseudomonadota</taxon>
        <taxon>Gammaproteobacteria</taxon>
        <taxon>Pseudomonadales</taxon>
        <taxon>Pseudomonadaceae</taxon>
        <taxon>Halopseudomonas</taxon>
    </lineage>
</organism>
<protein>
    <recommendedName>
        <fullName evidence="7">Phosphatidylglycerol--prolipoprotein diacylglyceryl transferase</fullName>
        <ecNumber evidence="7">2.5.1.145</ecNumber>
    </recommendedName>
</protein>
<comment type="function">
    <text evidence="7">Catalyzes the transfer of the diacylglyceryl group from phosphatidylglycerol to the sulfhydryl group of the N-terminal cysteine of a prolipoprotein, the first step in the formation of mature lipoproteins.</text>
</comment>
<keyword evidence="9" id="KW-1185">Reference proteome</keyword>
<feature type="transmembrane region" description="Helical" evidence="7">
    <location>
        <begin position="198"/>
        <end position="216"/>
    </location>
</feature>
<dbReference type="RefSeq" id="WP_092387691.1">
    <property type="nucleotide sequence ID" value="NZ_LT629787.1"/>
</dbReference>
<dbReference type="PANTHER" id="PTHR30589:SF0">
    <property type="entry name" value="PHOSPHATIDYLGLYCEROL--PROLIPOPROTEIN DIACYLGLYCERYL TRANSFERASE"/>
    <property type="match status" value="1"/>
</dbReference>
<dbReference type="NCBIfam" id="TIGR00544">
    <property type="entry name" value="lgt"/>
    <property type="match status" value="1"/>
</dbReference>
<keyword evidence="2 7" id="KW-1003">Cell membrane</keyword>
<reference evidence="9" key="1">
    <citation type="submission" date="2016-10" db="EMBL/GenBank/DDBJ databases">
        <authorList>
            <person name="Varghese N."/>
            <person name="Submissions S."/>
        </authorList>
    </citation>
    <scope>NUCLEOTIDE SEQUENCE [LARGE SCALE GENOMIC DNA]</scope>
    <source>
        <strain evidence="9">CECT 8338</strain>
    </source>
</reference>
<dbReference type="EC" id="2.5.1.145" evidence="7"/>
<name>A0A1H2H0E8_9GAMM</name>